<dbReference type="Pfam" id="PF00126">
    <property type="entry name" value="HTH_1"/>
    <property type="match status" value="1"/>
</dbReference>
<evidence type="ECO:0000313" key="7">
    <source>
        <dbReference type="EMBL" id="TBW37398.1"/>
    </source>
</evidence>
<dbReference type="PRINTS" id="PR00039">
    <property type="entry name" value="HTHLYSR"/>
</dbReference>
<dbReference type="SUPFAM" id="SSF46785">
    <property type="entry name" value="Winged helix' DNA-binding domain"/>
    <property type="match status" value="1"/>
</dbReference>
<dbReference type="InterPro" id="IPR005119">
    <property type="entry name" value="LysR_subst-bd"/>
</dbReference>
<evidence type="ECO:0000259" key="6">
    <source>
        <dbReference type="PROSITE" id="PS50931"/>
    </source>
</evidence>
<evidence type="ECO:0000256" key="1">
    <source>
        <dbReference type="ARBA" id="ARBA00009437"/>
    </source>
</evidence>
<dbReference type="Gene3D" id="3.40.190.10">
    <property type="entry name" value="Periplasmic binding protein-like II"/>
    <property type="match status" value="2"/>
</dbReference>
<dbReference type="InterPro" id="IPR036388">
    <property type="entry name" value="WH-like_DNA-bd_sf"/>
</dbReference>
<proteinExistence type="inferred from homology"/>
<dbReference type="InterPro" id="IPR000847">
    <property type="entry name" value="LysR_HTH_N"/>
</dbReference>
<dbReference type="GO" id="GO:0032993">
    <property type="term" value="C:protein-DNA complex"/>
    <property type="evidence" value="ECO:0007669"/>
    <property type="project" value="TreeGrafter"/>
</dbReference>
<keyword evidence="2" id="KW-0805">Transcription regulation</keyword>
<dbReference type="Proteomes" id="UP000292781">
    <property type="component" value="Unassembled WGS sequence"/>
</dbReference>
<dbReference type="GO" id="GO:0003700">
    <property type="term" value="F:DNA-binding transcription factor activity"/>
    <property type="evidence" value="ECO:0007669"/>
    <property type="project" value="InterPro"/>
</dbReference>
<dbReference type="CDD" id="cd08411">
    <property type="entry name" value="PBP2_OxyR"/>
    <property type="match status" value="1"/>
</dbReference>
<dbReference type="InterPro" id="IPR036390">
    <property type="entry name" value="WH_DNA-bd_sf"/>
</dbReference>
<keyword evidence="5" id="KW-0804">Transcription</keyword>
<evidence type="ECO:0000256" key="4">
    <source>
        <dbReference type="ARBA" id="ARBA00023159"/>
    </source>
</evidence>
<evidence type="ECO:0000256" key="2">
    <source>
        <dbReference type="ARBA" id="ARBA00023015"/>
    </source>
</evidence>
<dbReference type="Gene3D" id="1.10.10.10">
    <property type="entry name" value="Winged helix-like DNA-binding domain superfamily/Winged helix DNA-binding domain"/>
    <property type="match status" value="1"/>
</dbReference>
<comment type="similarity">
    <text evidence="1">Belongs to the LysR transcriptional regulatory family.</text>
</comment>
<keyword evidence="3" id="KW-0238">DNA-binding</keyword>
<protein>
    <submittedName>
        <fullName evidence="7">LysR family transcriptional regulator</fullName>
    </submittedName>
</protein>
<dbReference type="OrthoDB" id="9775392at2"/>
<dbReference type="GO" id="GO:0003677">
    <property type="term" value="F:DNA binding"/>
    <property type="evidence" value="ECO:0007669"/>
    <property type="project" value="UniProtKB-KW"/>
</dbReference>
<dbReference type="SUPFAM" id="SSF53850">
    <property type="entry name" value="Periplasmic binding protein-like II"/>
    <property type="match status" value="1"/>
</dbReference>
<name>A0A4Q9VNZ0_9HYPH</name>
<feature type="domain" description="HTH lysR-type" evidence="6">
    <location>
        <begin position="1"/>
        <end position="58"/>
    </location>
</feature>
<sequence length="305" mass="32821">MNLRDLQYVLAVADLGHFGRAAEACHVSQPTLSGQILKLEEELGVRIFERVGRTIRVTPVGDQILAQARRAVSAADDITVLARASRDPLAGPLRLGVIPTLAPYLMPFVLPLAAEALPAAPLMLYEDLTANLLTALAEGRLEAAILASHPGDARLTEHLLFDEPFWVVLPPGHALADKASIRAEDLDPKALLLLADGHCLRDQALAFCGHPDRANSAGADIRATSLETLLHLTAANYGITLIPRLAVGNELGLIGRLVARPLDGPRHFRRVRLVHRANTPREHALALLAGMIRDGVPEGVERLEG</sequence>
<accession>A0A4Q9VNZ0</accession>
<gene>
    <name evidence="7" type="ORF">EYW49_11625</name>
</gene>
<organism evidence="7 8">
    <name type="scientific">Siculibacillus lacustris</name>
    <dbReference type="NCBI Taxonomy" id="1549641"/>
    <lineage>
        <taxon>Bacteria</taxon>
        <taxon>Pseudomonadati</taxon>
        <taxon>Pseudomonadota</taxon>
        <taxon>Alphaproteobacteria</taxon>
        <taxon>Hyphomicrobiales</taxon>
        <taxon>Ancalomicrobiaceae</taxon>
        <taxon>Siculibacillus</taxon>
    </lineage>
</organism>
<dbReference type="PROSITE" id="PS50931">
    <property type="entry name" value="HTH_LYSR"/>
    <property type="match status" value="1"/>
</dbReference>
<dbReference type="EMBL" id="SJFN01000015">
    <property type="protein sequence ID" value="TBW37398.1"/>
    <property type="molecule type" value="Genomic_DNA"/>
</dbReference>
<dbReference type="FunFam" id="1.10.10.10:FF:000001">
    <property type="entry name" value="LysR family transcriptional regulator"/>
    <property type="match status" value="1"/>
</dbReference>
<evidence type="ECO:0000256" key="3">
    <source>
        <dbReference type="ARBA" id="ARBA00023125"/>
    </source>
</evidence>
<reference evidence="7 8" key="1">
    <citation type="submission" date="2019-02" db="EMBL/GenBank/DDBJ databases">
        <title>Siculibacillus lacustris gen. nov., sp. nov., a new rosette-forming bacterium isolated from a freshwater crater lake (Lake St. Ana, Romania).</title>
        <authorList>
            <person name="Felfoldi T."/>
            <person name="Marton Z."/>
            <person name="Szabo A."/>
            <person name="Mentes A."/>
            <person name="Boka K."/>
            <person name="Marialigeti K."/>
            <person name="Mathe I."/>
            <person name="Koncz M."/>
            <person name="Schumann P."/>
            <person name="Toth E."/>
        </authorList>
    </citation>
    <scope>NUCLEOTIDE SEQUENCE [LARGE SCALE GENOMIC DNA]</scope>
    <source>
        <strain evidence="7 8">SA-279</strain>
    </source>
</reference>
<evidence type="ECO:0000313" key="8">
    <source>
        <dbReference type="Proteomes" id="UP000292781"/>
    </source>
</evidence>
<dbReference type="RefSeq" id="WP_131309736.1">
    <property type="nucleotide sequence ID" value="NZ_SJFN01000015.1"/>
</dbReference>
<dbReference type="PANTHER" id="PTHR30346:SF26">
    <property type="entry name" value="HYDROGEN PEROXIDE-INDUCIBLE GENES ACTIVATOR"/>
    <property type="match status" value="1"/>
</dbReference>
<keyword evidence="4" id="KW-0010">Activator</keyword>
<dbReference type="PANTHER" id="PTHR30346">
    <property type="entry name" value="TRANSCRIPTIONAL DUAL REGULATOR HCAR-RELATED"/>
    <property type="match status" value="1"/>
</dbReference>
<dbReference type="Pfam" id="PF03466">
    <property type="entry name" value="LysR_substrate"/>
    <property type="match status" value="1"/>
</dbReference>
<evidence type="ECO:0000256" key="5">
    <source>
        <dbReference type="ARBA" id="ARBA00023163"/>
    </source>
</evidence>
<dbReference type="AlphaFoldDB" id="A0A4Q9VNZ0"/>
<keyword evidence="8" id="KW-1185">Reference proteome</keyword>
<comment type="caution">
    <text evidence="7">The sequence shown here is derived from an EMBL/GenBank/DDBJ whole genome shotgun (WGS) entry which is preliminary data.</text>
</comment>